<dbReference type="Proteomes" id="UP001163603">
    <property type="component" value="Chromosome 11"/>
</dbReference>
<organism evidence="1 2">
    <name type="scientific">Pistacia integerrima</name>
    <dbReference type="NCBI Taxonomy" id="434235"/>
    <lineage>
        <taxon>Eukaryota</taxon>
        <taxon>Viridiplantae</taxon>
        <taxon>Streptophyta</taxon>
        <taxon>Embryophyta</taxon>
        <taxon>Tracheophyta</taxon>
        <taxon>Spermatophyta</taxon>
        <taxon>Magnoliopsida</taxon>
        <taxon>eudicotyledons</taxon>
        <taxon>Gunneridae</taxon>
        <taxon>Pentapetalae</taxon>
        <taxon>rosids</taxon>
        <taxon>malvids</taxon>
        <taxon>Sapindales</taxon>
        <taxon>Anacardiaceae</taxon>
        <taxon>Pistacia</taxon>
    </lineage>
</organism>
<comment type="caution">
    <text evidence="1">The sequence shown here is derived from an EMBL/GenBank/DDBJ whole genome shotgun (WGS) entry which is preliminary data.</text>
</comment>
<accession>A0ACC0XPL3</accession>
<name>A0ACC0XPL3_9ROSI</name>
<keyword evidence="2" id="KW-1185">Reference proteome</keyword>
<gene>
    <name evidence="1" type="ORF">Pint_31357</name>
</gene>
<reference evidence="2" key="1">
    <citation type="journal article" date="2023" name="G3 (Bethesda)">
        <title>Genome assembly and association tests identify interacting loci associated with vigor, precocity, and sex in interspecific pistachio rootstocks.</title>
        <authorList>
            <person name="Palmer W."/>
            <person name="Jacygrad E."/>
            <person name="Sagayaradj S."/>
            <person name="Cavanaugh K."/>
            <person name="Han R."/>
            <person name="Bertier L."/>
            <person name="Beede B."/>
            <person name="Kafkas S."/>
            <person name="Golino D."/>
            <person name="Preece J."/>
            <person name="Michelmore R."/>
        </authorList>
    </citation>
    <scope>NUCLEOTIDE SEQUENCE [LARGE SCALE GENOMIC DNA]</scope>
</reference>
<sequence>MSSTTTAHSSAPAKVSKFAAAAKAGFVIPKNKLSGSLVPVFKGAKKPGSNDVDSTVNEEKSVSKAQRKTKWVPDLTEDAGVRRGRLLAYQTRVDQIAQQLKLGVPDVEDNQDLQLADQHDDQKSSNPQVDSEKLKLLEIEKQEVIGEILRLNPSYKIPPDYKPLLKEAIVPIPVKEYQGYNFLGLIFGPASDTQKRLEKETGTIIQVYGTKADTGEKVEIDASGFRRMLAWNLVFLCSLPSSFQVEISPSDGNVQSTFEELYINISADTYEKVDAAADLIELLVNSVSENLAAISTSTLVSGENANALSQGQDEGNPFVIPSAAVNQGLAPVIGPMQTPVQGQFQYQSPWFPSGPPQTPMHPLNSSAPISTNPVNMPSLFGPRPAGFTSTFPNSPLVPQNSLPPMQVPPHPYMPQIHPLGHTGPSSSFPMPSQPSSAQLQGRSLIPSLPPSCAAASLGSSNMGQMAPVMVPPQGLRPGVSRPGVAANALPNMSAGNMASPSFPSGPSSTALNRPAGPFFPSGPPPRVGSSPAFPASGPMQSSPLVPMAASSGPSISPPNFSTINPASGTPSRPQLPGSGDFTFLPHQPQNLAPLTVPRPSSQPMMMNTPPHRPMMQLPSPQAPSFRLTGPSATAQPVMQGFPRPQVGNQMGQPQAPMFARNPNAAFANVSPVAPTTPVSQMRPRNFGTGLQVPNLAGPFPPRPGNPLQLQQNYPAPANRHQNHIGLIQQFGNDRPFTSDKLAPSPRGPQIYDPFSPTASIPPQQQGANPAMARKQENDPEYEDLMASVGVK</sequence>
<protein>
    <submittedName>
        <fullName evidence="1">Uncharacterized protein</fullName>
    </submittedName>
</protein>
<proteinExistence type="predicted"/>
<dbReference type="EMBL" id="CM047746">
    <property type="protein sequence ID" value="KAJ0020913.1"/>
    <property type="molecule type" value="Genomic_DNA"/>
</dbReference>
<evidence type="ECO:0000313" key="2">
    <source>
        <dbReference type="Proteomes" id="UP001163603"/>
    </source>
</evidence>
<evidence type="ECO:0000313" key="1">
    <source>
        <dbReference type="EMBL" id="KAJ0020913.1"/>
    </source>
</evidence>